<evidence type="ECO:0000259" key="1">
    <source>
        <dbReference type="Pfam" id="PF00535"/>
    </source>
</evidence>
<evidence type="ECO:0000313" key="2">
    <source>
        <dbReference type="EMBL" id="VVE71268.1"/>
    </source>
</evidence>
<evidence type="ECO:0000313" key="3">
    <source>
        <dbReference type="Proteomes" id="UP000361468"/>
    </source>
</evidence>
<organism evidence="2 3">
    <name type="scientific">Pandoraea pnomenusa</name>
    <dbReference type="NCBI Taxonomy" id="93220"/>
    <lineage>
        <taxon>Bacteria</taxon>
        <taxon>Pseudomonadati</taxon>
        <taxon>Pseudomonadota</taxon>
        <taxon>Betaproteobacteria</taxon>
        <taxon>Burkholderiales</taxon>
        <taxon>Burkholderiaceae</taxon>
        <taxon>Pandoraea</taxon>
    </lineage>
</organism>
<dbReference type="EC" id="2.4.1.60" evidence="2"/>
<dbReference type="InterPro" id="IPR029044">
    <property type="entry name" value="Nucleotide-diphossugar_trans"/>
</dbReference>
<dbReference type="SUPFAM" id="SSF53448">
    <property type="entry name" value="Nucleotide-diphospho-sugar transferases"/>
    <property type="match status" value="1"/>
</dbReference>
<keyword evidence="3" id="KW-1185">Reference proteome</keyword>
<reference evidence="2 3" key="1">
    <citation type="submission" date="2019-08" db="EMBL/GenBank/DDBJ databases">
        <authorList>
            <person name="Peeters C."/>
        </authorList>
    </citation>
    <scope>NUCLEOTIDE SEQUENCE [LARGE SCALE GENOMIC DNA]</scope>
    <source>
        <strain evidence="2 3">LMG 31119</strain>
    </source>
</reference>
<accession>A0ABY6WNK5</accession>
<dbReference type="Proteomes" id="UP000361468">
    <property type="component" value="Unassembled WGS sequence"/>
</dbReference>
<proteinExistence type="predicted"/>
<dbReference type="RefSeq" id="WP_025250125.1">
    <property type="nucleotide sequence ID" value="NZ_CABPSO010000015.1"/>
</dbReference>
<gene>
    <name evidence="2" type="primary">rfbV_1</name>
    <name evidence="2" type="ORF">PPN31119_03880</name>
</gene>
<sequence length="348" mass="39163">MAEHTLTICIPSYKRLPQAMRTVRGLLSKVDGDHASILVLDNASPDDYPSAFAADPQLAAAIDRGVLEVTRNPTNIGMSANFMRAFEVARGDWLWLLSDDDDVDIGAIDRVLNAIRTVGDDYGFVKFGSTQRPTGHKNSINTFEEFIDRNARSVDDFNDFIFISNGIYRLRDFKPVLEIGYKHAHTYVPHFMLMAAFMTRGGRMALVNEEIVKYVVPEIGYSYGMLAGLGVGGTKSLLFKLSPGYAKRFYGLFFPHNDFKVIIDLYFNCKRDATPEVYRYHARNYCHLVSVARGPFRVLMLRVFLELGRAPAAFEFVLGLLGAKSALLRKHLDEIKMRYGFLDGALSD</sequence>
<name>A0ABY6WNK5_9BURK</name>
<dbReference type="Pfam" id="PF00535">
    <property type="entry name" value="Glycos_transf_2"/>
    <property type="match status" value="1"/>
</dbReference>
<comment type="caution">
    <text evidence="2">The sequence shown here is derived from an EMBL/GenBank/DDBJ whole genome shotgun (WGS) entry which is preliminary data.</text>
</comment>
<feature type="domain" description="Glycosyltransferase 2-like" evidence="1">
    <location>
        <begin position="7"/>
        <end position="146"/>
    </location>
</feature>
<dbReference type="Gene3D" id="3.90.550.10">
    <property type="entry name" value="Spore Coat Polysaccharide Biosynthesis Protein SpsA, Chain A"/>
    <property type="match status" value="1"/>
</dbReference>
<dbReference type="InterPro" id="IPR001173">
    <property type="entry name" value="Glyco_trans_2-like"/>
</dbReference>
<protein>
    <submittedName>
        <fullName evidence="2">Abequosyltransferase RfbV</fullName>
        <ecNumber evidence="2">2.4.1.60</ecNumber>
    </submittedName>
</protein>
<dbReference type="GO" id="GO:0047600">
    <property type="term" value="F:abequosyltransferase activity"/>
    <property type="evidence" value="ECO:0007669"/>
    <property type="project" value="UniProtKB-EC"/>
</dbReference>
<keyword evidence="2" id="KW-0328">Glycosyltransferase</keyword>
<dbReference type="EMBL" id="CABPSO010000015">
    <property type="protein sequence ID" value="VVE71268.1"/>
    <property type="molecule type" value="Genomic_DNA"/>
</dbReference>
<keyword evidence="2" id="KW-0808">Transferase</keyword>